<dbReference type="PANTHER" id="PTHR21198:SF7">
    <property type="entry name" value="ASPARTATE-GLUTAMATE RACEMASE FAMILY"/>
    <property type="match status" value="1"/>
</dbReference>
<dbReference type="InterPro" id="IPR018187">
    <property type="entry name" value="Asp/Glu_racemase_AS_1"/>
</dbReference>
<dbReference type="EMBL" id="BBRZ01000066">
    <property type="protein sequence ID" value="GAM57850.1"/>
    <property type="molecule type" value="Genomic_DNA"/>
</dbReference>
<dbReference type="Gene3D" id="3.40.50.1860">
    <property type="match status" value="2"/>
</dbReference>
<gene>
    <name evidence="3" type="ORF">JCM19231_4115</name>
</gene>
<dbReference type="SUPFAM" id="SSF53681">
    <property type="entry name" value="Aspartate/glutamate racemase"/>
    <property type="match status" value="2"/>
</dbReference>
<evidence type="ECO:0000256" key="2">
    <source>
        <dbReference type="ARBA" id="ARBA00023235"/>
    </source>
</evidence>
<proteinExistence type="inferred from homology"/>
<dbReference type="NCBIfam" id="TIGR00035">
    <property type="entry name" value="asp_race"/>
    <property type="match status" value="1"/>
</dbReference>
<keyword evidence="2 3" id="KW-0413">Isomerase</keyword>
<reference evidence="3 4" key="1">
    <citation type="submission" date="2015-01" db="EMBL/GenBank/DDBJ databases">
        <title>Vibrio sp. C1 JCM 19231 whole genome shotgun sequence.</title>
        <authorList>
            <person name="Sawabe T."/>
            <person name="Meirelles P."/>
            <person name="Feng G."/>
            <person name="Sayaka M."/>
            <person name="Hattori M."/>
            <person name="Ohkuma M."/>
        </authorList>
    </citation>
    <scope>NUCLEOTIDE SEQUENCE [LARGE SCALE GENOMIC DNA]</scope>
    <source>
        <strain evidence="4">JCM 19231</strain>
    </source>
</reference>
<evidence type="ECO:0000313" key="3">
    <source>
        <dbReference type="EMBL" id="GAM57850.1"/>
    </source>
</evidence>
<accession>A0A0B8NTI2</accession>
<dbReference type="RefSeq" id="WP_261833552.1">
    <property type="nucleotide sequence ID" value="NZ_AP024881.1"/>
</dbReference>
<dbReference type="Proteomes" id="UP000031671">
    <property type="component" value="Unassembled WGS sequence"/>
</dbReference>
<dbReference type="GO" id="GO:0047689">
    <property type="term" value="F:aspartate racemase activity"/>
    <property type="evidence" value="ECO:0007669"/>
    <property type="project" value="UniProtKB-EC"/>
</dbReference>
<dbReference type="PANTHER" id="PTHR21198">
    <property type="entry name" value="GLUTAMATE RACEMASE"/>
    <property type="match status" value="1"/>
</dbReference>
<dbReference type="EC" id="5.1.1.13" evidence="3"/>
<protein>
    <submittedName>
        <fullName evidence="3">Aspartate racemase</fullName>
        <ecNumber evidence="3">5.1.1.13</ecNumber>
    </submittedName>
</protein>
<dbReference type="InterPro" id="IPR001920">
    <property type="entry name" value="Asp/Glu_race"/>
</dbReference>
<dbReference type="InterPro" id="IPR004380">
    <property type="entry name" value="Asp_race"/>
</dbReference>
<evidence type="ECO:0000256" key="1">
    <source>
        <dbReference type="ARBA" id="ARBA00007847"/>
    </source>
</evidence>
<reference evidence="3 4" key="2">
    <citation type="submission" date="2015-01" db="EMBL/GenBank/DDBJ databases">
        <authorList>
            <consortium name="NBRP consortium"/>
            <person name="Sawabe T."/>
            <person name="Meirelles P."/>
            <person name="Feng G."/>
            <person name="Sayaka M."/>
            <person name="Hattori M."/>
            <person name="Ohkuma M."/>
        </authorList>
    </citation>
    <scope>NUCLEOTIDE SEQUENCE [LARGE SCALE GENOMIC DNA]</scope>
    <source>
        <strain evidence="4">JCM 19231</strain>
    </source>
</reference>
<organism evidence="3 4">
    <name type="scientific">Vibrio ishigakensis</name>
    <dbReference type="NCBI Taxonomy" id="1481914"/>
    <lineage>
        <taxon>Bacteria</taxon>
        <taxon>Pseudomonadati</taxon>
        <taxon>Pseudomonadota</taxon>
        <taxon>Gammaproteobacteria</taxon>
        <taxon>Vibrionales</taxon>
        <taxon>Vibrionaceae</taxon>
        <taxon>Vibrio</taxon>
    </lineage>
</organism>
<sequence length="230" mass="25099">MKTLGLIGGMSWESTQTYYRLINEQVKEKLGGLHSAKLVLYSVDFAEIEALQHKGEWDKAGEALAEAGKSLQAAGADSIVICTNTMHKVAPEIEAQTTIPLLHIADATALELKRQGITKVGLLGTAFTMEQAFYKDRLTEKHGIEVVIPNDAERKLVHDVIYEELCLGTIKPESKRAYLEIVDSLSANGAQGVILGCTEIGLLIQSQDTEVPLFDTTHIHATEAVNWALS</sequence>
<dbReference type="PROSITE" id="PS00923">
    <property type="entry name" value="ASP_GLU_RACEMASE_1"/>
    <property type="match status" value="1"/>
</dbReference>
<comment type="caution">
    <text evidence="3">The sequence shown here is derived from an EMBL/GenBank/DDBJ whole genome shotgun (WGS) entry which is preliminary data.</text>
</comment>
<keyword evidence="4" id="KW-1185">Reference proteome</keyword>
<name>A0A0B8NTI2_9VIBR</name>
<dbReference type="AlphaFoldDB" id="A0A0B8NTI2"/>
<comment type="similarity">
    <text evidence="1">Belongs to the aspartate/glutamate racemases family.</text>
</comment>
<dbReference type="InterPro" id="IPR015942">
    <property type="entry name" value="Asp/Glu/hydantoin_racemase"/>
</dbReference>
<dbReference type="Pfam" id="PF01177">
    <property type="entry name" value="Asp_Glu_race"/>
    <property type="match status" value="1"/>
</dbReference>
<evidence type="ECO:0000313" key="4">
    <source>
        <dbReference type="Proteomes" id="UP000031671"/>
    </source>
</evidence>